<evidence type="ECO:0008006" key="3">
    <source>
        <dbReference type="Google" id="ProtNLM"/>
    </source>
</evidence>
<evidence type="ECO:0000313" key="2">
    <source>
        <dbReference type="Proteomes" id="UP000198995"/>
    </source>
</evidence>
<dbReference type="OrthoDB" id="2043960at2"/>
<name>A0A1G6RR40_PEPNI</name>
<proteinExistence type="predicted"/>
<keyword evidence="2" id="KW-1185">Reference proteome</keyword>
<protein>
    <recommendedName>
        <fullName evidence="3">Phage tail tube protein</fullName>
    </recommendedName>
</protein>
<dbReference type="Proteomes" id="UP000198995">
    <property type="component" value="Unassembled WGS sequence"/>
</dbReference>
<dbReference type="NCBIfam" id="NF047353">
    <property type="entry name" value="tube_lmo2291"/>
    <property type="match status" value="1"/>
</dbReference>
<sequence length="153" mass="16744">MAKNFLLQHNFGFDINKKVDATDSASDWLKLGSGVKDMEIDNNEETDEFYYYDGGGNAESAVTGQQKSFEFECDRDYNDPAQNYIFNTLAHTIGPERDVAIRVTYPDGTKLTGPGTVTDIKEPSGEANKRGECGFTLKFAGKPTITPGKAVGV</sequence>
<dbReference type="EMBL" id="FNAF01000001">
    <property type="protein sequence ID" value="SDD06445.1"/>
    <property type="molecule type" value="Genomic_DNA"/>
</dbReference>
<dbReference type="Gene3D" id="4.10.410.40">
    <property type="match status" value="1"/>
</dbReference>
<gene>
    <name evidence="1" type="ORF">SAMN04489866_10182</name>
</gene>
<reference evidence="1 2" key="1">
    <citation type="submission" date="2016-10" db="EMBL/GenBank/DDBJ databases">
        <authorList>
            <person name="de Groot N.N."/>
        </authorList>
    </citation>
    <scope>NUCLEOTIDE SEQUENCE [LARGE SCALE GENOMIC DNA]</scope>
    <source>
        <strain evidence="1 2">DSM 20475</strain>
    </source>
</reference>
<organism evidence="1 2">
    <name type="scientific">Peptococcus niger</name>
    <dbReference type="NCBI Taxonomy" id="2741"/>
    <lineage>
        <taxon>Bacteria</taxon>
        <taxon>Bacillati</taxon>
        <taxon>Bacillota</taxon>
        <taxon>Clostridia</taxon>
        <taxon>Eubacteriales</taxon>
        <taxon>Peptococcaceae</taxon>
        <taxon>Peptococcus</taxon>
    </lineage>
</organism>
<dbReference type="STRING" id="2741.SAMN04489866_10182"/>
<evidence type="ECO:0000313" key="1">
    <source>
        <dbReference type="EMBL" id="SDD06445.1"/>
    </source>
</evidence>
<dbReference type="AlphaFoldDB" id="A0A1G6RR40"/>
<accession>A0A1G6RR40</accession>
<dbReference type="RefSeq" id="WP_091790783.1">
    <property type="nucleotide sequence ID" value="NZ_FNAF01000001.1"/>
</dbReference>